<organism evidence="2 3">
    <name type="scientific">Golovinomyces cichoracearum</name>
    <dbReference type="NCBI Taxonomy" id="62708"/>
    <lineage>
        <taxon>Eukaryota</taxon>
        <taxon>Fungi</taxon>
        <taxon>Dikarya</taxon>
        <taxon>Ascomycota</taxon>
        <taxon>Pezizomycotina</taxon>
        <taxon>Leotiomycetes</taxon>
        <taxon>Erysiphales</taxon>
        <taxon>Erysiphaceae</taxon>
        <taxon>Golovinomyces</taxon>
    </lineage>
</organism>
<evidence type="ECO:0000256" key="1">
    <source>
        <dbReference type="SAM" id="MobiDB-lite"/>
    </source>
</evidence>
<comment type="caution">
    <text evidence="2">The sequence shown here is derived from an EMBL/GenBank/DDBJ whole genome shotgun (WGS) entry which is preliminary data.</text>
</comment>
<feature type="compositionally biased region" description="Polar residues" evidence="1">
    <location>
        <begin position="82"/>
        <end position="98"/>
    </location>
</feature>
<dbReference type="Proteomes" id="UP000283383">
    <property type="component" value="Unassembled WGS sequence"/>
</dbReference>
<proteinExistence type="predicted"/>
<evidence type="ECO:0000313" key="2">
    <source>
        <dbReference type="EMBL" id="RKF51437.1"/>
    </source>
</evidence>
<dbReference type="AlphaFoldDB" id="A0A420H1W0"/>
<dbReference type="EMBL" id="MCBQ01022251">
    <property type="protein sequence ID" value="RKF51437.1"/>
    <property type="molecule type" value="Genomic_DNA"/>
</dbReference>
<protein>
    <submittedName>
        <fullName evidence="2">Integrase and RNaseH domain-containing protein</fullName>
    </submittedName>
</protein>
<sequence length="351" mass="40815">MLFLEIDSQLAGKLYQPKPQVSPKFPTNPSEIQGTKDFYKTYDDPRQHHPVLPESQSQYPRTQEFLQTTSNPEIEPEFKSHPNFNLSHQNPNQPSQNEILENSKQPINYQDHSQFPQQSSMINISNVFKLNREQNKYNGKLDFLDQKLRVFFDMCKTFGVQQIQFASAFPAILTGPAHKYYYDHLAGRGLNFVEICNRVRKYFQTEERRYEIMKEWHNLSLITVIKNNPENSILNSFEILVSEIQTIRRGLDAEHQTDKAMKTRLQPACRDVEACSSAKMKQATSYERLCSDIRLAISTKSRIRENAVNVLLSDHSRKLIDDINCNMTKRPLYGDTGPSNDVFYTNRLSYS</sequence>
<keyword evidence="3" id="KW-1185">Reference proteome</keyword>
<gene>
    <name evidence="2" type="ORF">GcM3_222026</name>
</gene>
<reference evidence="2 3" key="1">
    <citation type="journal article" date="2018" name="BMC Genomics">
        <title>Comparative genome analyses reveal sequence features reflecting distinct modes of host-adaptation between dicot and monocot powdery mildew.</title>
        <authorList>
            <person name="Wu Y."/>
            <person name="Ma X."/>
            <person name="Pan Z."/>
            <person name="Kale S.D."/>
            <person name="Song Y."/>
            <person name="King H."/>
            <person name="Zhang Q."/>
            <person name="Presley C."/>
            <person name="Deng X."/>
            <person name="Wei C.I."/>
            <person name="Xiao S."/>
        </authorList>
    </citation>
    <scope>NUCLEOTIDE SEQUENCE [LARGE SCALE GENOMIC DNA]</scope>
    <source>
        <strain evidence="2">UMSG3</strain>
    </source>
</reference>
<evidence type="ECO:0000313" key="3">
    <source>
        <dbReference type="Proteomes" id="UP000283383"/>
    </source>
</evidence>
<accession>A0A420H1W0</accession>
<feature type="region of interest" description="Disordered" evidence="1">
    <location>
        <begin position="73"/>
        <end position="98"/>
    </location>
</feature>
<name>A0A420H1W0_9PEZI</name>